<dbReference type="AlphaFoldDB" id="A0A4Y8L4Q7"/>
<dbReference type="GO" id="GO:0008483">
    <property type="term" value="F:transaminase activity"/>
    <property type="evidence" value="ECO:0007669"/>
    <property type="project" value="UniProtKB-KW"/>
</dbReference>
<proteinExistence type="predicted"/>
<dbReference type="RefSeq" id="WP_134435847.1">
    <property type="nucleotide sequence ID" value="NZ_SOML01000003.1"/>
</dbReference>
<dbReference type="Gene3D" id="3.90.1150.10">
    <property type="entry name" value="Aspartate Aminotransferase, domain 1"/>
    <property type="match status" value="1"/>
</dbReference>
<keyword evidence="3 6" id="KW-0808">Transferase</keyword>
<comment type="cofactor">
    <cofactor evidence="1">
        <name>pyridoxal 5'-phosphate</name>
        <dbReference type="ChEBI" id="CHEBI:597326"/>
    </cofactor>
</comment>
<keyword evidence="2 6" id="KW-0032">Aminotransferase</keyword>
<keyword evidence="4" id="KW-0663">Pyridoxal phosphate</keyword>
<dbReference type="GO" id="GO:0030170">
    <property type="term" value="F:pyridoxal phosphate binding"/>
    <property type="evidence" value="ECO:0007669"/>
    <property type="project" value="InterPro"/>
</dbReference>
<dbReference type="Gene3D" id="3.40.640.10">
    <property type="entry name" value="Type I PLP-dependent aspartate aminotransferase-like (Major domain)"/>
    <property type="match status" value="1"/>
</dbReference>
<dbReference type="PANTHER" id="PTHR42885">
    <property type="entry name" value="HISTIDINOL-PHOSPHATE AMINOTRANSFERASE-RELATED"/>
    <property type="match status" value="1"/>
</dbReference>
<evidence type="ECO:0000256" key="2">
    <source>
        <dbReference type="ARBA" id="ARBA00022576"/>
    </source>
</evidence>
<dbReference type="PANTHER" id="PTHR42885:SF2">
    <property type="entry name" value="HISTIDINOL-PHOSPHATE AMINOTRANSFERASE"/>
    <property type="match status" value="1"/>
</dbReference>
<protein>
    <submittedName>
        <fullName evidence="6">Aminotransferase class I/II-fold pyridoxal phosphate-dependent enzyme</fullName>
    </submittedName>
</protein>
<evidence type="ECO:0000256" key="1">
    <source>
        <dbReference type="ARBA" id="ARBA00001933"/>
    </source>
</evidence>
<dbReference type="EMBL" id="SOML01000003">
    <property type="protein sequence ID" value="TFD97277.1"/>
    <property type="molecule type" value="Genomic_DNA"/>
</dbReference>
<dbReference type="InterPro" id="IPR015424">
    <property type="entry name" value="PyrdxlP-dep_Trfase"/>
</dbReference>
<name>A0A4Y8L4Q7_9BACT</name>
<dbReference type="InterPro" id="IPR015422">
    <property type="entry name" value="PyrdxlP-dep_Trfase_small"/>
</dbReference>
<comment type="caution">
    <text evidence="6">The sequence shown here is derived from an EMBL/GenBank/DDBJ whole genome shotgun (WGS) entry which is preliminary data.</text>
</comment>
<evidence type="ECO:0000313" key="7">
    <source>
        <dbReference type="Proteomes" id="UP000297861"/>
    </source>
</evidence>
<dbReference type="InterPro" id="IPR004839">
    <property type="entry name" value="Aminotransferase_I/II_large"/>
</dbReference>
<evidence type="ECO:0000313" key="6">
    <source>
        <dbReference type="EMBL" id="TFD97277.1"/>
    </source>
</evidence>
<organism evidence="6 7">
    <name type="scientific">Dysgonomonas capnocytophagoides</name>
    <dbReference type="NCBI Taxonomy" id="45254"/>
    <lineage>
        <taxon>Bacteria</taxon>
        <taxon>Pseudomonadati</taxon>
        <taxon>Bacteroidota</taxon>
        <taxon>Bacteroidia</taxon>
        <taxon>Bacteroidales</taxon>
        <taxon>Dysgonomonadaceae</taxon>
        <taxon>Dysgonomonas</taxon>
    </lineage>
</organism>
<dbReference type="Pfam" id="PF00155">
    <property type="entry name" value="Aminotran_1_2"/>
    <property type="match status" value="1"/>
</dbReference>
<dbReference type="SUPFAM" id="SSF53383">
    <property type="entry name" value="PLP-dependent transferases"/>
    <property type="match status" value="1"/>
</dbReference>
<accession>A0A4Y8L4Q7</accession>
<reference evidence="6 7" key="1">
    <citation type="submission" date="2019-03" db="EMBL/GenBank/DDBJ databases">
        <title>San Antonio Military Medical Center submission to MRSN (WRAIR), pending publication.</title>
        <authorList>
            <person name="Blyth D.M."/>
            <person name="Mccarthy S.L."/>
            <person name="Schall S.E."/>
            <person name="Stam J.A."/>
            <person name="Ong A.C."/>
            <person name="Mcgann P.T."/>
        </authorList>
    </citation>
    <scope>NUCLEOTIDE SEQUENCE [LARGE SCALE GENOMIC DNA]</scope>
    <source>
        <strain evidence="6 7">MRSN571793</strain>
    </source>
</reference>
<keyword evidence="7" id="KW-1185">Reference proteome</keyword>
<evidence type="ECO:0000256" key="3">
    <source>
        <dbReference type="ARBA" id="ARBA00022679"/>
    </source>
</evidence>
<evidence type="ECO:0000259" key="5">
    <source>
        <dbReference type="Pfam" id="PF00155"/>
    </source>
</evidence>
<feature type="domain" description="Aminotransferase class I/classII large" evidence="5">
    <location>
        <begin position="8"/>
        <end position="347"/>
    </location>
</feature>
<dbReference type="InterPro" id="IPR015421">
    <property type="entry name" value="PyrdxlP-dep_Trfase_major"/>
</dbReference>
<sequence length="354" mass="40552">MNNPNTNDLIYLDRNEYSYEISPDVAKVLKDFNPQELCTYTRCFQNGIKSELSQYIGDMYGVAEQNVVLGYGGEDILKGVIHCFLSQGHQQRKMLIPTFSWWYYKSIAEEVNGMTIMYPLYEDGYDFKYNIPEIKKIAAQENPDLVLLASPNNPTGNSLSLDEMKDIISSLSKDTIIVIDEAYTSFANKDITYISRLITEFPNLLIIRTFSKFYGLPGLRLGYGFMGEGLKKFTNFSTMYLGYNKLTEQLGIAALKSTAYYDKNAARMQSDKELYKNGLNPIEGFKVYNSDANFVLVKYPTELKEQLQAEFKKENIVVKFMNEEGLRTHMRITLGTTAINERVVDIIRRVALNK</sequence>
<dbReference type="CDD" id="cd00609">
    <property type="entry name" value="AAT_like"/>
    <property type="match status" value="1"/>
</dbReference>
<dbReference type="OrthoDB" id="9813612at2"/>
<evidence type="ECO:0000256" key="4">
    <source>
        <dbReference type="ARBA" id="ARBA00022898"/>
    </source>
</evidence>
<dbReference type="Proteomes" id="UP000297861">
    <property type="component" value="Unassembled WGS sequence"/>
</dbReference>
<gene>
    <name evidence="6" type="ORF">E2605_06305</name>
</gene>
<dbReference type="STRING" id="1121485.GCA_000426485_01150"/>